<protein>
    <recommendedName>
        <fullName evidence="4">DUF393 domain-containing protein</fullName>
    </recommendedName>
</protein>
<dbReference type="GO" id="GO:0015035">
    <property type="term" value="F:protein-disulfide reductase activity"/>
    <property type="evidence" value="ECO:0007669"/>
    <property type="project" value="InterPro"/>
</dbReference>
<dbReference type="HOGENOM" id="CLU_086500_5_1_9"/>
<organism evidence="2 3">
    <name type="scientific">Brevibacillus laterosporus LMG 15441</name>
    <dbReference type="NCBI Taxonomy" id="1042163"/>
    <lineage>
        <taxon>Bacteria</taxon>
        <taxon>Bacillati</taxon>
        <taxon>Bacillota</taxon>
        <taxon>Bacilli</taxon>
        <taxon>Bacillales</taxon>
        <taxon>Paenibacillaceae</taxon>
        <taxon>Brevibacillus</taxon>
    </lineage>
</organism>
<evidence type="ECO:0000313" key="3">
    <source>
        <dbReference type="Proteomes" id="UP000005850"/>
    </source>
</evidence>
<dbReference type="STRING" id="1042163.BRLA_c013490"/>
<proteinExistence type="predicted"/>
<keyword evidence="3" id="KW-1185">Reference proteome</keyword>
<dbReference type="KEGG" id="blr:BRLA_c013490"/>
<evidence type="ECO:0000256" key="1">
    <source>
        <dbReference type="SAM" id="Phobius"/>
    </source>
</evidence>
<reference evidence="2 3" key="1">
    <citation type="journal article" date="2011" name="J. Bacteriol.">
        <title>Genome sequence of Brevibacillus laterosporus LMG 15441, a pathogen of invertebrates.</title>
        <authorList>
            <person name="Djukic M."/>
            <person name="Poehlein A."/>
            <person name="Thurmer A."/>
            <person name="Daniel R."/>
        </authorList>
    </citation>
    <scope>NUCLEOTIDE SEQUENCE [LARGE SCALE GENOMIC DNA]</scope>
    <source>
        <strain evidence="2 3">LMG 15441</strain>
    </source>
</reference>
<dbReference type="InterPro" id="IPR007263">
    <property type="entry name" value="DCC1-like"/>
</dbReference>
<dbReference type="RefSeq" id="WP_003338272.1">
    <property type="nucleotide sequence ID" value="NZ_CP007806.1"/>
</dbReference>
<dbReference type="Pfam" id="PF04134">
    <property type="entry name" value="DCC1-like"/>
    <property type="match status" value="1"/>
</dbReference>
<keyword evidence="1" id="KW-0812">Transmembrane</keyword>
<evidence type="ECO:0008006" key="4">
    <source>
        <dbReference type="Google" id="ProtNLM"/>
    </source>
</evidence>
<keyword evidence="1" id="KW-1133">Transmembrane helix</keyword>
<feature type="transmembrane region" description="Helical" evidence="1">
    <location>
        <begin position="75"/>
        <end position="96"/>
    </location>
</feature>
<name>A0A075R3F3_BRELA</name>
<sequence>MSKTIVYYDEHCKMCCFIRERLTSLLLPGKKHQIEWRHYEEAPACDLQDKACGEAMEVLLPSGERLRAFYAVRKLLALTYFCWLSPFFYLPGAAYFGEKAYAWVARNRYHWFGRTEE</sequence>
<evidence type="ECO:0000313" key="2">
    <source>
        <dbReference type="EMBL" id="AIG25688.1"/>
    </source>
</evidence>
<accession>A0A075R3F3</accession>
<gene>
    <name evidence="2" type="ORF">BRLA_c013490</name>
</gene>
<dbReference type="AlphaFoldDB" id="A0A075R3F3"/>
<dbReference type="EMBL" id="CP007806">
    <property type="protein sequence ID" value="AIG25688.1"/>
    <property type="molecule type" value="Genomic_DNA"/>
</dbReference>
<keyword evidence="1" id="KW-0472">Membrane</keyword>
<dbReference type="Proteomes" id="UP000005850">
    <property type="component" value="Chromosome"/>
</dbReference>